<evidence type="ECO:0000256" key="3">
    <source>
        <dbReference type="ARBA" id="ARBA00022840"/>
    </source>
</evidence>
<dbReference type="PANTHER" id="PTHR42939">
    <property type="entry name" value="ABC TRANSPORTER ATP-BINDING PROTEIN ALBC-RELATED"/>
    <property type="match status" value="1"/>
</dbReference>
<keyword evidence="3" id="KW-0067">ATP-binding</keyword>
<keyword evidence="1" id="KW-0813">Transport</keyword>
<dbReference type="InterPro" id="IPR017871">
    <property type="entry name" value="ABC_transporter-like_CS"/>
</dbReference>
<dbReference type="KEGG" id="ccb:Clocel_3636"/>
<dbReference type="Pfam" id="PF00005">
    <property type="entry name" value="ABC_tran"/>
    <property type="match status" value="1"/>
</dbReference>
<evidence type="ECO:0000313" key="6">
    <source>
        <dbReference type="Proteomes" id="UP000002730"/>
    </source>
</evidence>
<evidence type="ECO:0000256" key="2">
    <source>
        <dbReference type="ARBA" id="ARBA00022741"/>
    </source>
</evidence>
<dbReference type="InterPro" id="IPR003439">
    <property type="entry name" value="ABC_transporter-like_ATP-bd"/>
</dbReference>
<dbReference type="RefSeq" id="WP_010073641.1">
    <property type="nucleotide sequence ID" value="NC_014393.1"/>
</dbReference>
<dbReference type="GO" id="GO:0016887">
    <property type="term" value="F:ATP hydrolysis activity"/>
    <property type="evidence" value="ECO:0007669"/>
    <property type="project" value="InterPro"/>
</dbReference>
<accession>D9SWM5</accession>
<dbReference type="InterPro" id="IPR051782">
    <property type="entry name" value="ABC_Transporter_VariousFunc"/>
</dbReference>
<dbReference type="GO" id="GO:0005524">
    <property type="term" value="F:ATP binding"/>
    <property type="evidence" value="ECO:0007669"/>
    <property type="project" value="UniProtKB-KW"/>
</dbReference>
<dbReference type="SUPFAM" id="SSF52540">
    <property type="entry name" value="P-loop containing nucleoside triphosphate hydrolases"/>
    <property type="match status" value="1"/>
</dbReference>
<dbReference type="EMBL" id="CP002160">
    <property type="protein sequence ID" value="ADL53307.1"/>
    <property type="molecule type" value="Genomic_DNA"/>
</dbReference>
<dbReference type="InterPro" id="IPR003593">
    <property type="entry name" value="AAA+_ATPase"/>
</dbReference>
<dbReference type="InterPro" id="IPR027417">
    <property type="entry name" value="P-loop_NTPase"/>
</dbReference>
<gene>
    <name evidence="5" type="ordered locus">Clocel_3636</name>
</gene>
<dbReference type="CDD" id="cd03230">
    <property type="entry name" value="ABC_DR_subfamily_A"/>
    <property type="match status" value="1"/>
</dbReference>
<feature type="domain" description="ABC transporter" evidence="4">
    <location>
        <begin position="1"/>
        <end position="222"/>
    </location>
</feature>
<keyword evidence="2" id="KW-0547">Nucleotide-binding</keyword>
<keyword evidence="6" id="KW-1185">Reference proteome</keyword>
<proteinExistence type="predicted"/>
<dbReference type="PROSITE" id="PS50893">
    <property type="entry name" value="ABC_TRANSPORTER_2"/>
    <property type="match status" value="1"/>
</dbReference>
<protein>
    <submittedName>
        <fullName evidence="5">ABC transporter related</fullName>
    </submittedName>
</protein>
<dbReference type="STRING" id="573061.Clocel_3636"/>
<sequence>MIVENLVKNYGDTQALKGINFSIAAPAFVGLIGHNGSGKSTLLEILMGIKKHTSGTITFDEGLNPENFKEKLGVILQSNAFYDSIKVYELLRLFKTYYKETYDIDYLIEVLNMGSYKNKYYSSLSGGMKQKVNLALAFINKPKLVLLDEPTTGLDPLARKEFWEALHKLCNNTLLFLSSHYMEEVQEHCSKIVYLHDGNLVFAGDTKELLEKENLKSLSDVYLRISGGKKNAI</sequence>
<dbReference type="SMART" id="SM00382">
    <property type="entry name" value="AAA"/>
    <property type="match status" value="1"/>
</dbReference>
<organism evidence="5 6">
    <name type="scientific">Clostridium cellulovorans (strain ATCC 35296 / DSM 3052 / OCM 3 / 743B)</name>
    <dbReference type="NCBI Taxonomy" id="573061"/>
    <lineage>
        <taxon>Bacteria</taxon>
        <taxon>Bacillati</taxon>
        <taxon>Bacillota</taxon>
        <taxon>Clostridia</taxon>
        <taxon>Eubacteriales</taxon>
        <taxon>Clostridiaceae</taxon>
        <taxon>Clostridium</taxon>
    </lineage>
</organism>
<evidence type="ECO:0000313" key="5">
    <source>
        <dbReference type="EMBL" id="ADL53307.1"/>
    </source>
</evidence>
<dbReference type="PROSITE" id="PS00211">
    <property type="entry name" value="ABC_TRANSPORTER_1"/>
    <property type="match status" value="1"/>
</dbReference>
<dbReference type="Proteomes" id="UP000002730">
    <property type="component" value="Chromosome"/>
</dbReference>
<dbReference type="HOGENOM" id="CLU_000604_1_2_9"/>
<dbReference type="eggNOG" id="COG1131">
    <property type="taxonomic scope" value="Bacteria"/>
</dbReference>
<dbReference type="PANTHER" id="PTHR42939:SF1">
    <property type="entry name" value="ABC TRANSPORTER ATP-BINDING PROTEIN ALBC-RELATED"/>
    <property type="match status" value="1"/>
</dbReference>
<dbReference type="OrthoDB" id="9775135at2"/>
<evidence type="ECO:0000259" key="4">
    <source>
        <dbReference type="PROSITE" id="PS50893"/>
    </source>
</evidence>
<reference evidence="5 6" key="1">
    <citation type="submission" date="2010-08" db="EMBL/GenBank/DDBJ databases">
        <title>Complete sequence of Clostridium cellulovorans 743B.</title>
        <authorList>
            <consortium name="US DOE Joint Genome Institute"/>
            <person name="Lucas S."/>
            <person name="Copeland A."/>
            <person name="Lapidus A."/>
            <person name="Cheng J.-F."/>
            <person name="Bruce D."/>
            <person name="Goodwin L."/>
            <person name="Pitluck S."/>
            <person name="Chertkov O."/>
            <person name="Detter J.C."/>
            <person name="Han C."/>
            <person name="Tapia R."/>
            <person name="Land M."/>
            <person name="Hauser L."/>
            <person name="Chang Y.-J."/>
            <person name="Jeffries C."/>
            <person name="Kyrpides N."/>
            <person name="Ivanova N."/>
            <person name="Mikhailova N."/>
            <person name="Hemme C.L."/>
            <person name="Woyke T."/>
        </authorList>
    </citation>
    <scope>NUCLEOTIDE SEQUENCE [LARGE SCALE GENOMIC DNA]</scope>
    <source>
        <strain evidence="6">ATCC 35296 / DSM 3052 / OCM 3 / 743B</strain>
    </source>
</reference>
<name>D9SWM5_CLOC7</name>
<dbReference type="Gene3D" id="3.40.50.300">
    <property type="entry name" value="P-loop containing nucleotide triphosphate hydrolases"/>
    <property type="match status" value="1"/>
</dbReference>
<dbReference type="AlphaFoldDB" id="D9SWM5"/>
<evidence type="ECO:0000256" key="1">
    <source>
        <dbReference type="ARBA" id="ARBA00022448"/>
    </source>
</evidence>